<gene>
    <name evidence="4" type="ORF">EV138_0803</name>
</gene>
<organism evidence="4 5">
    <name type="scientific">Kribbella voronezhensis</name>
    <dbReference type="NCBI Taxonomy" id="2512212"/>
    <lineage>
        <taxon>Bacteria</taxon>
        <taxon>Bacillati</taxon>
        <taxon>Actinomycetota</taxon>
        <taxon>Actinomycetes</taxon>
        <taxon>Propionibacteriales</taxon>
        <taxon>Kribbellaceae</taxon>
        <taxon>Kribbella</taxon>
    </lineage>
</organism>
<evidence type="ECO:0000259" key="2">
    <source>
        <dbReference type="Pfam" id="PF01909"/>
    </source>
</evidence>
<feature type="domain" description="Adenylyltransferase AadA C-terminal" evidence="3">
    <location>
        <begin position="181"/>
        <end position="247"/>
    </location>
</feature>
<evidence type="ECO:0000313" key="4">
    <source>
        <dbReference type="EMBL" id="TDU87285.1"/>
    </source>
</evidence>
<sequence length="256" mass="27555">MILPGDVESVTSQYLQLIDKALPDHVVGLYLTGSVPLGDFRPGRSDIDGVVVLAEPLKDVEAVREVHARLPAKPSFDVTYLTAAELASPPDPRQPVAFSLDGIFKQDPSGGPVGPVLWSEMARQSLAVRRTPGLVVHDDHQALVDFTRANLTSYWQPTYDQLEAAVADRPDDAVMPDWALPWVVLGVPRLHALLATGNIVSKTAAGEHALVAFPDWTGLISRCLSHRAGEPITFTTTDAKTAVSFGRKVIADALAL</sequence>
<dbReference type="SUPFAM" id="SSF81301">
    <property type="entry name" value="Nucleotidyltransferase"/>
    <property type="match status" value="1"/>
</dbReference>
<comment type="caution">
    <text evidence="4">The sequence shown here is derived from an EMBL/GenBank/DDBJ whole genome shotgun (WGS) entry which is preliminary data.</text>
</comment>
<proteinExistence type="predicted"/>
<evidence type="ECO:0000259" key="3">
    <source>
        <dbReference type="Pfam" id="PF13427"/>
    </source>
</evidence>
<dbReference type="GO" id="GO:0016779">
    <property type="term" value="F:nucleotidyltransferase activity"/>
    <property type="evidence" value="ECO:0007669"/>
    <property type="project" value="InterPro"/>
</dbReference>
<evidence type="ECO:0000313" key="5">
    <source>
        <dbReference type="Proteomes" id="UP000295151"/>
    </source>
</evidence>
<dbReference type="InterPro" id="IPR043519">
    <property type="entry name" value="NT_sf"/>
</dbReference>
<reference evidence="4 5" key="1">
    <citation type="submission" date="2019-03" db="EMBL/GenBank/DDBJ databases">
        <title>Genomic Encyclopedia of Type Strains, Phase III (KMG-III): the genomes of soil and plant-associated and newly described type strains.</title>
        <authorList>
            <person name="Whitman W."/>
        </authorList>
    </citation>
    <scope>NUCLEOTIDE SEQUENCE [LARGE SCALE GENOMIC DNA]</scope>
    <source>
        <strain evidence="4 5">VKM Ac-2575</strain>
    </source>
</reference>
<protein>
    <submittedName>
        <fullName evidence="4">Nucleotidyltransferase-like protein</fullName>
    </submittedName>
</protein>
<dbReference type="OrthoDB" id="4066793at2"/>
<dbReference type="AlphaFoldDB" id="A0A4R7T6F7"/>
<dbReference type="CDD" id="cd05403">
    <property type="entry name" value="NT_KNTase_like"/>
    <property type="match status" value="1"/>
</dbReference>
<dbReference type="Proteomes" id="UP000295151">
    <property type="component" value="Unassembled WGS sequence"/>
</dbReference>
<keyword evidence="5" id="KW-1185">Reference proteome</keyword>
<accession>A0A4R7T6F7</accession>
<dbReference type="Pfam" id="PF13427">
    <property type="entry name" value="AadA_C"/>
    <property type="match status" value="1"/>
</dbReference>
<name>A0A4R7T6F7_9ACTN</name>
<feature type="domain" description="Polymerase nucleotidyl transferase" evidence="2">
    <location>
        <begin position="23"/>
        <end position="61"/>
    </location>
</feature>
<evidence type="ECO:0000256" key="1">
    <source>
        <dbReference type="ARBA" id="ARBA00022679"/>
    </source>
</evidence>
<dbReference type="InterPro" id="IPR025184">
    <property type="entry name" value="AadA_C"/>
</dbReference>
<dbReference type="RefSeq" id="WP_133977076.1">
    <property type="nucleotide sequence ID" value="NZ_SOCE01000001.1"/>
</dbReference>
<dbReference type="EMBL" id="SOCE01000001">
    <property type="protein sequence ID" value="TDU87285.1"/>
    <property type="molecule type" value="Genomic_DNA"/>
</dbReference>
<keyword evidence="1 4" id="KW-0808">Transferase</keyword>
<dbReference type="InterPro" id="IPR002934">
    <property type="entry name" value="Polymerase_NTP_transf_dom"/>
</dbReference>
<dbReference type="Pfam" id="PF01909">
    <property type="entry name" value="NTP_transf_2"/>
    <property type="match status" value="1"/>
</dbReference>